<dbReference type="PRINTS" id="PR02050">
    <property type="entry name" value="B14GALTRFASE"/>
</dbReference>
<evidence type="ECO:0000313" key="15">
    <source>
        <dbReference type="WBParaSite" id="Gr19_v10_g4528.t1"/>
    </source>
</evidence>
<comment type="similarity">
    <text evidence="3">Belongs to the glycosyltransferase 7 family.</text>
</comment>
<dbReference type="InterPro" id="IPR003859">
    <property type="entry name" value="Galactosyl_T"/>
</dbReference>
<reference evidence="15" key="1">
    <citation type="submission" date="2022-11" db="UniProtKB">
        <authorList>
            <consortium name="WormBaseParasite"/>
        </authorList>
    </citation>
    <scope>IDENTIFICATION</scope>
</reference>
<evidence type="ECO:0000256" key="5">
    <source>
        <dbReference type="ARBA" id="ARBA00022679"/>
    </source>
</evidence>
<keyword evidence="14" id="KW-1185">Reference proteome</keyword>
<dbReference type="Proteomes" id="UP000887572">
    <property type="component" value="Unplaced"/>
</dbReference>
<dbReference type="InterPro" id="IPR027791">
    <property type="entry name" value="Galactosyl_T_C"/>
</dbReference>
<organism evidence="14 15">
    <name type="scientific">Globodera rostochiensis</name>
    <name type="common">Golden nematode worm</name>
    <name type="synonym">Heterodera rostochiensis</name>
    <dbReference type="NCBI Taxonomy" id="31243"/>
    <lineage>
        <taxon>Eukaryota</taxon>
        <taxon>Metazoa</taxon>
        <taxon>Ecdysozoa</taxon>
        <taxon>Nematoda</taxon>
        <taxon>Chromadorea</taxon>
        <taxon>Rhabditida</taxon>
        <taxon>Tylenchina</taxon>
        <taxon>Tylenchomorpha</taxon>
        <taxon>Tylenchoidea</taxon>
        <taxon>Heteroderidae</taxon>
        <taxon>Heteroderinae</taxon>
        <taxon>Globodera</taxon>
    </lineage>
</organism>
<evidence type="ECO:0000256" key="2">
    <source>
        <dbReference type="ARBA" id="ARBA00004922"/>
    </source>
</evidence>
<dbReference type="GO" id="GO:0006688">
    <property type="term" value="P:glycosphingolipid biosynthetic process"/>
    <property type="evidence" value="ECO:0007669"/>
    <property type="project" value="TreeGrafter"/>
</dbReference>
<keyword evidence="5" id="KW-0808">Transferase</keyword>
<evidence type="ECO:0000256" key="6">
    <source>
        <dbReference type="ARBA" id="ARBA00022692"/>
    </source>
</evidence>
<evidence type="ECO:0000256" key="9">
    <source>
        <dbReference type="ARBA" id="ARBA00023136"/>
    </source>
</evidence>
<dbReference type="PANTHER" id="PTHR19300">
    <property type="entry name" value="BETA-1,4-GALACTOSYLTRANSFERASE"/>
    <property type="match status" value="1"/>
</dbReference>
<keyword evidence="6" id="KW-0812">Transmembrane</keyword>
<proteinExistence type="inferred from homology"/>
<dbReference type="GO" id="GO:0005975">
    <property type="term" value="P:carbohydrate metabolic process"/>
    <property type="evidence" value="ECO:0007669"/>
    <property type="project" value="InterPro"/>
</dbReference>
<evidence type="ECO:0000256" key="8">
    <source>
        <dbReference type="ARBA" id="ARBA00022989"/>
    </source>
</evidence>
<keyword evidence="10" id="KW-0325">Glycoprotein</keyword>
<dbReference type="Pfam" id="PF13733">
    <property type="entry name" value="Glyco_transf_7N"/>
    <property type="match status" value="1"/>
</dbReference>
<keyword evidence="8" id="KW-1133">Transmembrane helix</keyword>
<feature type="domain" description="Galactosyltransferase N-terminal" evidence="13">
    <location>
        <begin position="36"/>
        <end position="172"/>
    </location>
</feature>
<feature type="domain" description="Galactosyltransferase C-terminal" evidence="12">
    <location>
        <begin position="179"/>
        <end position="241"/>
    </location>
</feature>
<evidence type="ECO:0000313" key="14">
    <source>
        <dbReference type="Proteomes" id="UP000887572"/>
    </source>
</evidence>
<evidence type="ECO:0000259" key="12">
    <source>
        <dbReference type="Pfam" id="PF02709"/>
    </source>
</evidence>
<dbReference type="Gene3D" id="3.90.550.10">
    <property type="entry name" value="Spore Coat Polysaccharide Biosynthesis Protein SpsA, Chain A"/>
    <property type="match status" value="1"/>
</dbReference>
<dbReference type="PANTHER" id="PTHR19300:SF46">
    <property type="entry name" value="BETA-1,4-N-ACETYLGALACTOSAMINYLTRANSFERASE"/>
    <property type="match status" value="1"/>
</dbReference>
<dbReference type="SUPFAM" id="SSF53448">
    <property type="entry name" value="Nucleotide-diphospho-sugar transferases"/>
    <property type="match status" value="1"/>
</dbReference>
<keyword evidence="7" id="KW-0735">Signal-anchor</keyword>
<evidence type="ECO:0000256" key="1">
    <source>
        <dbReference type="ARBA" id="ARBA00004606"/>
    </source>
</evidence>
<protein>
    <submittedName>
        <fullName evidence="15">Uncharacterized protein</fullName>
    </submittedName>
</protein>
<evidence type="ECO:0000256" key="11">
    <source>
        <dbReference type="SAM" id="SignalP"/>
    </source>
</evidence>
<keyword evidence="4" id="KW-0328">Glycosyltransferase</keyword>
<evidence type="ECO:0000256" key="4">
    <source>
        <dbReference type="ARBA" id="ARBA00022676"/>
    </source>
</evidence>
<dbReference type="GO" id="GO:0008378">
    <property type="term" value="F:galactosyltransferase activity"/>
    <property type="evidence" value="ECO:0007669"/>
    <property type="project" value="TreeGrafter"/>
</dbReference>
<dbReference type="InterPro" id="IPR027995">
    <property type="entry name" value="Galactosyl_T_N"/>
</dbReference>
<name>A0A914HU90_GLORO</name>
<comment type="subcellular location">
    <subcellularLocation>
        <location evidence="1">Membrane</location>
        <topology evidence="1">Single-pass type II membrane protein</topology>
    </subcellularLocation>
</comment>
<dbReference type="GO" id="GO:0005794">
    <property type="term" value="C:Golgi apparatus"/>
    <property type="evidence" value="ECO:0007669"/>
    <property type="project" value="TreeGrafter"/>
</dbReference>
<evidence type="ECO:0000256" key="7">
    <source>
        <dbReference type="ARBA" id="ARBA00022968"/>
    </source>
</evidence>
<keyword evidence="9" id="KW-0472">Membrane</keyword>
<evidence type="ECO:0000256" key="10">
    <source>
        <dbReference type="ARBA" id="ARBA00023180"/>
    </source>
</evidence>
<sequence>MIVYKLVMSLYHFASLLAALLICLAAFSAATKLPLCPEIPPKLIGRWVPSKTFPQLAEIEKFHPEMAKGGEWKPRECVAQQKIAIMIPYRNRPEHLRGLLAKLIPFLQRQQANFRIFVVEQALPVGKPADKFNKAKLMNAGFVEITNLDKWDCIILHDVDLVPEHDHNLYRCFKTHPTHYFRRFDENKYAPLPDNNFGEVSGFTPEQYKRVNGYSNLFWGWGDEDVDMHNRILSVGYPDERKREMNPPELGYYSSLELAKGVNDTTNTIGNEECRQRLLDTAVKRMPTDGLNKIKGTYKVVSKQENNLYTNFSIDLLMEESRKSGDDPCKDLPDKAKLVEKTLCTTPICSSCNLKFGPKAEEFDSKYMTLFDLSSSDTEQKDENNYQTIDTHISTFSQHYKEIMKFTDYFGDKKLQNETKFAYKLRMMGTECRENGKCQQIIQMKIALGKLLGKTMLLSLEYENPLAMSFDIVDDEQLALDYAKMFTEAENNLFTKKRYNKIPVLKQNELVTVFYNNGWTGDDFIHVQSAVRVELYDAHVLNMLRFYEKGDNAFSKLLNHCELDGQGHKFMVYQFFVNESANDNVNWFRKLQIKHPKLKKMLRFDLTDTKIAELQIRNYIKFLNIEMVEHKWRQIKYFLNILVYYQWFKNHFGTLPISDRELFDGKMSEFEILMNGAEAIDITDEIDDKIQRELFLFKNILFQNPKKPLPKTDPEDYIQCLFNLHEAAIIGLIKNNEFTKQCKSIVIDQKRLEHLVSRNSEQIEQFLLESNVVMDTNSDEKKNADETESSKQNIFISNTLATKTDETDEEVDSELRKIINEKNWFETNISPEFLFLTMHIDLNSKEFGQQLDKADCEDAKLSAKSFEDLLQSPHIESIHAFNGLTFPGIRELARDDGIINLYKNVLIGEDNQLMNETVIRMLCPLISYQHFINALASRTLDEMLWQMPTFGCTALDNELAMLLRVKPGAFMKMQLLMGDELLLKLWQHQEIQDKLINRNFFLDKKCLLIHYHRSITSPHANDRTKELLSANLFVIYNYFGELGRANRNISLRKEIERQLDNLWLFFRVTYDSFFLFRETSDVKKLSFASFMAESLLTNISNFLNQINKKITNIKKNRLSRYGNKQSFCCFGQRFA</sequence>
<dbReference type="AlphaFoldDB" id="A0A914HU90"/>
<comment type="pathway">
    <text evidence="2">Protein modification; protein glycosylation.</text>
</comment>
<keyword evidence="11" id="KW-0732">Signal</keyword>
<feature type="signal peptide" evidence="11">
    <location>
        <begin position="1"/>
        <end position="30"/>
    </location>
</feature>
<dbReference type="GO" id="GO:0016020">
    <property type="term" value="C:membrane"/>
    <property type="evidence" value="ECO:0007669"/>
    <property type="project" value="UniProtKB-SubCell"/>
</dbReference>
<dbReference type="Pfam" id="PF02709">
    <property type="entry name" value="Glyco_transf_7C"/>
    <property type="match status" value="1"/>
</dbReference>
<feature type="chain" id="PRO_5037940929" evidence="11">
    <location>
        <begin position="31"/>
        <end position="1135"/>
    </location>
</feature>
<dbReference type="GO" id="GO:0033842">
    <property type="term" value="F:N-acetyl-beta-glucosaminyl-derivative 4-beta-N-acetylgalactosaminyltransferase activity"/>
    <property type="evidence" value="ECO:0007669"/>
    <property type="project" value="TreeGrafter"/>
</dbReference>
<dbReference type="WBParaSite" id="Gr19_v10_g4528.t1">
    <property type="protein sequence ID" value="Gr19_v10_g4528.t1"/>
    <property type="gene ID" value="Gr19_v10_g4528"/>
</dbReference>
<accession>A0A914HU90</accession>
<dbReference type="InterPro" id="IPR029044">
    <property type="entry name" value="Nucleotide-diphossugar_trans"/>
</dbReference>
<evidence type="ECO:0000256" key="3">
    <source>
        <dbReference type="ARBA" id="ARBA00005735"/>
    </source>
</evidence>
<evidence type="ECO:0000259" key="13">
    <source>
        <dbReference type="Pfam" id="PF13733"/>
    </source>
</evidence>